<comment type="caution">
    <text evidence="1">The sequence shown here is derived from an EMBL/GenBank/DDBJ whole genome shotgun (WGS) entry which is preliminary data.</text>
</comment>
<dbReference type="Proteomes" id="UP000285258">
    <property type="component" value="Unassembled WGS sequence"/>
</dbReference>
<gene>
    <name evidence="1" type="ORF">DMP12_10925</name>
</gene>
<reference evidence="2" key="1">
    <citation type="submission" date="2018-05" db="EMBL/GenBank/DDBJ databases">
        <title>Genome Sequencing of selected type strains of the family Eggerthellaceae.</title>
        <authorList>
            <person name="Danylec N."/>
            <person name="Stoll D.A."/>
            <person name="Doetsch A."/>
            <person name="Huch M."/>
        </authorList>
    </citation>
    <scope>NUCLEOTIDE SEQUENCE [LARGE SCALE GENOMIC DNA]</scope>
    <source>
        <strain evidence="2">DSM 27213</strain>
    </source>
</reference>
<sequence>PALAANPVAAALAAQPLGMEDLYAVARASCGSAEPRAWLMERLVEAERMGLVARYPDGRWGPAG</sequence>
<dbReference type="AlphaFoldDB" id="A0A423UI76"/>
<organism evidence="1 2">
    <name type="scientific">Gordonibacter urolithinfaciens</name>
    <dbReference type="NCBI Taxonomy" id="1335613"/>
    <lineage>
        <taxon>Bacteria</taxon>
        <taxon>Bacillati</taxon>
        <taxon>Actinomycetota</taxon>
        <taxon>Coriobacteriia</taxon>
        <taxon>Eggerthellales</taxon>
        <taxon>Eggerthellaceae</taxon>
        <taxon>Gordonibacter</taxon>
    </lineage>
</organism>
<protein>
    <submittedName>
        <fullName evidence="1">DNA-protecting protein DprA</fullName>
    </submittedName>
</protein>
<accession>A0A423UI76</accession>
<evidence type="ECO:0000313" key="1">
    <source>
        <dbReference type="EMBL" id="ROT88738.1"/>
    </source>
</evidence>
<feature type="non-terminal residue" evidence="1">
    <location>
        <position position="1"/>
    </location>
</feature>
<evidence type="ECO:0000313" key="2">
    <source>
        <dbReference type="Proteomes" id="UP000285258"/>
    </source>
</evidence>
<dbReference type="EMBL" id="QIBW01000014">
    <property type="protein sequence ID" value="ROT88738.1"/>
    <property type="molecule type" value="Genomic_DNA"/>
</dbReference>
<proteinExistence type="predicted"/>
<name>A0A423UI76_9ACTN</name>